<keyword evidence="15" id="KW-1185">Reference proteome</keyword>
<evidence type="ECO:0000313" key="15">
    <source>
        <dbReference type="Proteomes" id="UP001632038"/>
    </source>
</evidence>
<keyword evidence="5" id="KW-0637">Prenyltransferase</keyword>
<accession>A0ABD3BKM2</accession>
<comment type="cofactor">
    <cofactor evidence="1">
        <name>Mg(2+)</name>
        <dbReference type="ChEBI" id="CHEBI:18420"/>
    </cofactor>
</comment>
<reference evidence="15" key="1">
    <citation type="journal article" date="2024" name="IScience">
        <title>Strigolactones Initiate the Formation of Haustorium-like Structures in Castilleja.</title>
        <authorList>
            <person name="Buerger M."/>
            <person name="Peterson D."/>
            <person name="Chory J."/>
        </authorList>
    </citation>
    <scope>NUCLEOTIDE SEQUENCE [LARGE SCALE GENOMIC DNA]</scope>
</reference>
<dbReference type="PANTHER" id="PTHR11129">
    <property type="entry name" value="PROTEIN FARNESYLTRANSFERASE ALPHA SUBUNIT/RAB GERANYLGERANYL TRANSFERASE ALPHA SUBUNIT"/>
    <property type="match status" value="1"/>
</dbReference>
<proteinExistence type="inferred from homology"/>
<evidence type="ECO:0000256" key="10">
    <source>
        <dbReference type="ARBA" id="ARBA00041392"/>
    </source>
</evidence>
<evidence type="ECO:0000256" key="1">
    <source>
        <dbReference type="ARBA" id="ARBA00001946"/>
    </source>
</evidence>
<evidence type="ECO:0000256" key="4">
    <source>
        <dbReference type="ARBA" id="ARBA00012702"/>
    </source>
</evidence>
<evidence type="ECO:0000256" key="11">
    <source>
        <dbReference type="ARBA" id="ARBA00042436"/>
    </source>
</evidence>
<dbReference type="EMBL" id="JAVIJP010000081">
    <property type="protein sequence ID" value="KAL3617832.1"/>
    <property type="molecule type" value="Genomic_DNA"/>
</dbReference>
<dbReference type="Gene3D" id="1.25.40.120">
    <property type="entry name" value="Protein prenylyltransferase"/>
    <property type="match status" value="2"/>
</dbReference>
<dbReference type="GO" id="GO:0004660">
    <property type="term" value="F:protein farnesyltransferase activity"/>
    <property type="evidence" value="ECO:0007669"/>
    <property type="project" value="UniProtKB-EC"/>
</dbReference>
<comment type="similarity">
    <text evidence="2">Belongs to the protein prenyltransferase subunit alpha family.</text>
</comment>
<dbReference type="EC" id="2.5.1.58" evidence="4"/>
<dbReference type="InterPro" id="IPR002088">
    <property type="entry name" value="Prenyl_trans_a"/>
</dbReference>
<keyword evidence="7" id="KW-0677">Repeat</keyword>
<dbReference type="GO" id="GO:0004662">
    <property type="term" value="F:CAAX-protein geranylgeranyltransferase activity"/>
    <property type="evidence" value="ECO:0007669"/>
    <property type="project" value="UniProtKB-EC"/>
</dbReference>
<keyword evidence="8" id="KW-0460">Magnesium</keyword>
<dbReference type="AlphaFoldDB" id="A0ABD3BKM2"/>
<organism evidence="14 15">
    <name type="scientific">Castilleja foliolosa</name>
    <dbReference type="NCBI Taxonomy" id="1961234"/>
    <lineage>
        <taxon>Eukaryota</taxon>
        <taxon>Viridiplantae</taxon>
        <taxon>Streptophyta</taxon>
        <taxon>Embryophyta</taxon>
        <taxon>Tracheophyta</taxon>
        <taxon>Spermatophyta</taxon>
        <taxon>Magnoliopsida</taxon>
        <taxon>eudicotyledons</taxon>
        <taxon>Gunneridae</taxon>
        <taxon>Pentapetalae</taxon>
        <taxon>asterids</taxon>
        <taxon>lamiids</taxon>
        <taxon>Lamiales</taxon>
        <taxon>Orobanchaceae</taxon>
        <taxon>Pedicularideae</taxon>
        <taxon>Castillejinae</taxon>
        <taxon>Castilleja</taxon>
    </lineage>
</organism>
<comment type="caution">
    <text evidence="14">The sequence shown here is derived from an EMBL/GenBank/DDBJ whole genome shotgun (WGS) entry which is preliminary data.</text>
</comment>
<dbReference type="PROSITE" id="PS51147">
    <property type="entry name" value="PFTA"/>
    <property type="match status" value="3"/>
</dbReference>
<evidence type="ECO:0000313" key="14">
    <source>
        <dbReference type="EMBL" id="KAL3617832.1"/>
    </source>
</evidence>
<dbReference type="SUPFAM" id="SSF48439">
    <property type="entry name" value="Protein prenylyltransferase"/>
    <property type="match status" value="2"/>
</dbReference>
<dbReference type="Pfam" id="PF01239">
    <property type="entry name" value="PPTA"/>
    <property type="match status" value="3"/>
</dbReference>
<evidence type="ECO:0000256" key="7">
    <source>
        <dbReference type="ARBA" id="ARBA00022737"/>
    </source>
</evidence>
<evidence type="ECO:0000256" key="6">
    <source>
        <dbReference type="ARBA" id="ARBA00022679"/>
    </source>
</evidence>
<dbReference type="EC" id="2.5.1.59" evidence="3"/>
<name>A0ABD3BKM2_9LAMI</name>
<evidence type="ECO:0000256" key="12">
    <source>
        <dbReference type="ARBA" id="ARBA00043086"/>
    </source>
</evidence>
<evidence type="ECO:0000256" key="5">
    <source>
        <dbReference type="ARBA" id="ARBA00022602"/>
    </source>
</evidence>
<gene>
    <name evidence="14" type="ORF">CASFOL_038153</name>
</gene>
<evidence type="ECO:0000256" key="13">
    <source>
        <dbReference type="ARBA" id="ARBA00043219"/>
    </source>
</evidence>
<protein>
    <recommendedName>
        <fullName evidence="9">Protein farnesyltransferase/geranylgeranyltransferase type-1 subunit alpha</fullName>
        <ecNumber evidence="4">2.5.1.58</ecNumber>
        <ecNumber evidence="3">2.5.1.59</ecNumber>
    </recommendedName>
    <alternativeName>
        <fullName evidence="12">CAAX farnesyltransferase subunit alpha</fullName>
    </alternativeName>
    <alternativeName>
        <fullName evidence="11">FTase-alpha</fullName>
    </alternativeName>
    <alternativeName>
        <fullName evidence="10">Ras proteins prenyltransferase subunit alpha</fullName>
    </alternativeName>
    <alternativeName>
        <fullName evidence="13">Type I protein geranyl-geranyltransferase subunit alpha</fullName>
    </alternativeName>
</protein>
<keyword evidence="6" id="KW-0808">Transferase</keyword>
<evidence type="ECO:0000256" key="3">
    <source>
        <dbReference type="ARBA" id="ARBA00012700"/>
    </source>
</evidence>
<evidence type="ECO:0000256" key="2">
    <source>
        <dbReference type="ARBA" id="ARBA00006734"/>
    </source>
</evidence>
<evidence type="ECO:0000256" key="8">
    <source>
        <dbReference type="ARBA" id="ARBA00022842"/>
    </source>
</evidence>
<dbReference type="PANTHER" id="PTHR11129:SF1">
    <property type="entry name" value="PROTEIN FARNESYLTRANSFERASE_GERANYLGERANYLTRANSFERASE TYPE-1 SUBUNIT ALPHA"/>
    <property type="match status" value="1"/>
</dbReference>
<evidence type="ECO:0000256" key="9">
    <source>
        <dbReference type="ARBA" id="ARBA00040965"/>
    </source>
</evidence>
<sequence length="648" mass="76395">MASLLKNSLGDDWPFENTNDPKTWYGRKHRVGIRGSTENSLFAELKFTAELLRRGDHRNKYAWSHRQWALEKLGKGYTDELRFCDEFCNRDTDNRLIWDQRCFAVKKCLAKGWVMIRSCEVSTVVKAILRNPEHENPWRYLRLLYKDDMKALARHTHLQWAFFFVFVDAINSVNAVRADKEMYKHYKHAQLFDSINKKSCLFALDLISDLLKHEYQPNNEVEESFDEVFHEYDGNTFAEKVDSVLREHRLELMELCADFTGTMNDITVVLEGAIPGRGVQRFLFDDDKWKGAETEIPCSELCGKAGFSPFLAMFNPQCPDWLYIERRTRFWAGSYERVRERRIRPPTEEVTKDGHEDKYSVLPESLRNSWREMDTYSDSYLDENTQLFMQIKGHFDPKPWQLRRLAVHERGFCLDNEVEVLELVNKTTRFTNYQYWHHRRWVSEKIGSDAAANYELEFTAKILSEHPNNIHAWSHREWVCKELRKDWGKAELVFCSKILKEDAYNSYAWNQRYFVLQKHPKWHEIRGNEVKYAIDAIRAEPENEMPWTYLKCLVSGKNYKVLNNSSTFVLSDVVRHINEGKVDICDAYVKRRVVNALKMVLFAIKQKDFKPNHDLKTSVDYLCPPEAAEESFAVKVVSIVCSMDVTCM</sequence>
<dbReference type="Proteomes" id="UP001632038">
    <property type="component" value="Unassembled WGS sequence"/>
</dbReference>